<evidence type="ECO:0000313" key="2">
    <source>
        <dbReference type="Proteomes" id="UP000015102"/>
    </source>
</evidence>
<sequence length="99" mass="11420">MQGAKGANLIALVIPMAVDRWTESSFLQFICILSAVHQTTAPYMMIGLTRPLNIQKLFNPEISQITFKKFLWKGMFTLYKTRRHLHFVITDTKCAPFKN</sequence>
<dbReference type="Proteomes" id="UP000015102">
    <property type="component" value="Unassembled WGS sequence"/>
</dbReference>
<dbReference type="EMBL" id="CAQQ02197062">
    <property type="status" value="NOT_ANNOTATED_CDS"/>
    <property type="molecule type" value="Genomic_DNA"/>
</dbReference>
<accession>T1GUR7</accession>
<reference evidence="2" key="1">
    <citation type="submission" date="2013-02" db="EMBL/GenBank/DDBJ databases">
        <authorList>
            <person name="Hughes D."/>
        </authorList>
    </citation>
    <scope>NUCLEOTIDE SEQUENCE</scope>
    <source>
        <strain>Durham</strain>
        <strain evidence="2">NC isolate 2 -- Noor lab</strain>
    </source>
</reference>
<evidence type="ECO:0000313" key="1">
    <source>
        <dbReference type="EnsemblMetazoa" id="MESCA007487-PA"/>
    </source>
</evidence>
<dbReference type="AlphaFoldDB" id="T1GUR7"/>
<name>T1GUR7_MEGSC</name>
<proteinExistence type="predicted"/>
<organism evidence="1 2">
    <name type="scientific">Megaselia scalaris</name>
    <name type="common">Humpbacked fly</name>
    <name type="synonym">Phora scalaris</name>
    <dbReference type="NCBI Taxonomy" id="36166"/>
    <lineage>
        <taxon>Eukaryota</taxon>
        <taxon>Metazoa</taxon>
        <taxon>Ecdysozoa</taxon>
        <taxon>Arthropoda</taxon>
        <taxon>Hexapoda</taxon>
        <taxon>Insecta</taxon>
        <taxon>Pterygota</taxon>
        <taxon>Neoptera</taxon>
        <taxon>Endopterygota</taxon>
        <taxon>Diptera</taxon>
        <taxon>Brachycera</taxon>
        <taxon>Muscomorpha</taxon>
        <taxon>Platypezoidea</taxon>
        <taxon>Phoridae</taxon>
        <taxon>Megaseliini</taxon>
        <taxon>Megaselia</taxon>
    </lineage>
</organism>
<dbReference type="EnsemblMetazoa" id="MESCA007487-RA">
    <property type="protein sequence ID" value="MESCA007487-PA"/>
    <property type="gene ID" value="MESCA007487"/>
</dbReference>
<protein>
    <submittedName>
        <fullName evidence="1">Uncharacterized protein</fullName>
    </submittedName>
</protein>
<dbReference type="EMBL" id="CAQQ02197063">
    <property type="status" value="NOT_ANNOTATED_CDS"/>
    <property type="molecule type" value="Genomic_DNA"/>
</dbReference>
<reference evidence="1" key="2">
    <citation type="submission" date="2015-06" db="UniProtKB">
        <authorList>
            <consortium name="EnsemblMetazoa"/>
        </authorList>
    </citation>
    <scope>IDENTIFICATION</scope>
</reference>
<keyword evidence="2" id="KW-1185">Reference proteome</keyword>
<dbReference type="HOGENOM" id="CLU_2323053_0_0_1"/>